<evidence type="ECO:0000256" key="1">
    <source>
        <dbReference type="SAM" id="Phobius"/>
    </source>
</evidence>
<dbReference type="PANTHER" id="PTHR37804">
    <property type="entry name" value="CDAA REGULATORY PROTEIN CDAR"/>
    <property type="match status" value="1"/>
</dbReference>
<evidence type="ECO:0000313" key="2">
    <source>
        <dbReference type="EMBL" id="KGI21063.1"/>
    </source>
</evidence>
<gene>
    <name evidence="2" type="ORF">HMPREF9304_12485</name>
</gene>
<keyword evidence="1" id="KW-0472">Membrane</keyword>
<keyword evidence="1" id="KW-1133">Transmembrane helix</keyword>
<dbReference type="RefSeq" id="WP_008122083.1">
    <property type="nucleotide sequence ID" value="NZ_JRPQ01000208.1"/>
</dbReference>
<dbReference type="InterPro" id="IPR053154">
    <property type="entry name" value="c-di-AMP_regulator"/>
</dbReference>
<name>A0A098YQW5_9BACT</name>
<dbReference type="AlphaFoldDB" id="A0A098YQW5"/>
<dbReference type="PANTHER" id="PTHR37804:SF1">
    <property type="entry name" value="CDAA REGULATORY PROTEIN CDAR"/>
    <property type="match status" value="1"/>
</dbReference>
<reference evidence="2 3" key="1">
    <citation type="submission" date="2014-07" db="EMBL/GenBank/DDBJ databases">
        <authorList>
            <person name="McCorrison J."/>
            <person name="Sanka R."/>
            <person name="Torralba M."/>
            <person name="Gillis M."/>
            <person name="Haft D.H."/>
            <person name="Methe B."/>
            <person name="Sutton G."/>
            <person name="Nelson K.E."/>
        </authorList>
    </citation>
    <scope>NUCLEOTIDE SEQUENCE [LARGE SCALE GENOMIC DNA]</scope>
    <source>
        <strain evidence="2 3">S9-PR14</strain>
    </source>
</reference>
<sequence>MYSEIKRISSLIRNFLFSIVNKEFLIFLFFLLLSGAFWLSMTLDETYEKEISVPIRLVNVPKNTIITTEMNDTVVMTVRDKGFAFIGYLNSNRFRTINLNFSTYANNKTGQGMVPMTDVQNILYQRLSNSSKIVNLKPEQLKFYFNFGRSKQVPVRMDGKILPAKNYYLARIKFWPEKVTVYAQKNLLDSIRYIETEKLHFTNFADTVIEEVNLSKMIGVKTVPAKVKIGLFPDILTEESMEVPIVAINMPPGKRLRTFPSKVRVLFNIGSHAFRKLHEDQFQVVVDYHELSQHTSEKGTLHLRTFPIEVRQARLEIKEVDYLIEQQ</sequence>
<evidence type="ECO:0000313" key="3">
    <source>
        <dbReference type="Proteomes" id="UP000029723"/>
    </source>
</evidence>
<keyword evidence="1" id="KW-0812">Transmembrane</keyword>
<dbReference type="Gene3D" id="2.170.120.40">
    <property type="entry name" value="YbbR-like domain"/>
    <property type="match status" value="1"/>
</dbReference>
<dbReference type="InterPro" id="IPR012505">
    <property type="entry name" value="YbbR"/>
</dbReference>
<protein>
    <recommendedName>
        <fullName evidence="4">YbbR-like domain-containing protein</fullName>
    </recommendedName>
</protein>
<dbReference type="EMBL" id="JRPQ01000208">
    <property type="protein sequence ID" value="KGI21063.1"/>
    <property type="molecule type" value="Genomic_DNA"/>
</dbReference>
<feature type="transmembrane region" description="Helical" evidence="1">
    <location>
        <begin position="20"/>
        <end position="41"/>
    </location>
</feature>
<accession>A0A098YQW5</accession>
<proteinExistence type="predicted"/>
<dbReference type="Proteomes" id="UP000029723">
    <property type="component" value="Unassembled WGS sequence"/>
</dbReference>
<dbReference type="Pfam" id="PF07949">
    <property type="entry name" value="YbbR"/>
    <property type="match status" value="1"/>
</dbReference>
<organism evidence="2 3">
    <name type="scientific">Hoylesella timonensis S9-PR14</name>
    <dbReference type="NCBI Taxonomy" id="1401062"/>
    <lineage>
        <taxon>Bacteria</taxon>
        <taxon>Pseudomonadati</taxon>
        <taxon>Bacteroidota</taxon>
        <taxon>Bacteroidia</taxon>
        <taxon>Bacteroidales</taxon>
        <taxon>Prevotellaceae</taxon>
        <taxon>Hoylesella</taxon>
    </lineage>
</organism>
<evidence type="ECO:0008006" key="4">
    <source>
        <dbReference type="Google" id="ProtNLM"/>
    </source>
</evidence>
<comment type="caution">
    <text evidence="2">The sequence shown here is derived from an EMBL/GenBank/DDBJ whole genome shotgun (WGS) entry which is preliminary data.</text>
</comment>
<dbReference type="OrthoDB" id="1115707at2"/>